<protein>
    <submittedName>
        <fullName evidence="2">Uncharacterized protein</fullName>
    </submittedName>
</protein>
<name>A0AAN8B1P9_9TELE</name>
<comment type="caution">
    <text evidence="2">The sequence shown here is derived from an EMBL/GenBank/DDBJ whole genome shotgun (WGS) entry which is preliminary data.</text>
</comment>
<dbReference type="Proteomes" id="UP001335648">
    <property type="component" value="Unassembled WGS sequence"/>
</dbReference>
<accession>A0AAN8B1P9</accession>
<reference evidence="2 3" key="1">
    <citation type="journal article" date="2023" name="Mol. Biol. Evol.">
        <title>Genomics of Secondarily Temperate Adaptation in the Only Non-Antarctic Icefish.</title>
        <authorList>
            <person name="Rivera-Colon A.G."/>
            <person name="Rayamajhi N."/>
            <person name="Minhas B.F."/>
            <person name="Madrigal G."/>
            <person name="Bilyk K.T."/>
            <person name="Yoon V."/>
            <person name="Hune M."/>
            <person name="Gregory S."/>
            <person name="Cheng C.H.C."/>
            <person name="Catchen J.M."/>
        </authorList>
    </citation>
    <scope>NUCLEOTIDE SEQUENCE [LARGE SCALE GENOMIC DNA]</scope>
    <source>
        <strain evidence="2">JC2023a</strain>
    </source>
</reference>
<gene>
    <name evidence="2" type="ORF">CesoFtcFv8_026084</name>
</gene>
<feature type="region of interest" description="Disordered" evidence="1">
    <location>
        <begin position="69"/>
        <end position="105"/>
    </location>
</feature>
<keyword evidence="3" id="KW-1185">Reference proteome</keyword>
<feature type="compositionally biased region" description="Polar residues" evidence="1">
    <location>
        <begin position="94"/>
        <end position="105"/>
    </location>
</feature>
<dbReference type="AlphaFoldDB" id="A0AAN8B1P9"/>
<organism evidence="2 3">
    <name type="scientific">Champsocephalus esox</name>
    <name type="common">pike icefish</name>
    <dbReference type="NCBI Taxonomy" id="159716"/>
    <lineage>
        <taxon>Eukaryota</taxon>
        <taxon>Metazoa</taxon>
        <taxon>Chordata</taxon>
        <taxon>Craniata</taxon>
        <taxon>Vertebrata</taxon>
        <taxon>Euteleostomi</taxon>
        <taxon>Actinopterygii</taxon>
        <taxon>Neopterygii</taxon>
        <taxon>Teleostei</taxon>
        <taxon>Neoteleostei</taxon>
        <taxon>Acanthomorphata</taxon>
        <taxon>Eupercaria</taxon>
        <taxon>Perciformes</taxon>
        <taxon>Notothenioidei</taxon>
        <taxon>Channichthyidae</taxon>
        <taxon>Champsocephalus</taxon>
    </lineage>
</organism>
<evidence type="ECO:0000313" key="3">
    <source>
        <dbReference type="Proteomes" id="UP001335648"/>
    </source>
</evidence>
<proteinExistence type="predicted"/>
<evidence type="ECO:0000313" key="2">
    <source>
        <dbReference type="EMBL" id="KAK5876761.1"/>
    </source>
</evidence>
<dbReference type="EMBL" id="JAULUE010002067">
    <property type="protein sequence ID" value="KAK5876761.1"/>
    <property type="molecule type" value="Genomic_DNA"/>
</dbReference>
<evidence type="ECO:0000256" key="1">
    <source>
        <dbReference type="SAM" id="MobiDB-lite"/>
    </source>
</evidence>
<sequence length="105" mass="11831">MLEMLFGGPGSLQTPCSHLTIRRALRLQQVQRAGSADTPLYVQAFQLPLSESTSALLQRLWGWPRCGGRKYKKRSTKGATPLMCPRPEDEQRQALRQNEGQVGHR</sequence>